<comment type="subcellular location">
    <subcellularLocation>
        <location evidence="1">Secreted</location>
    </subcellularLocation>
</comment>
<dbReference type="InterPro" id="IPR055372">
    <property type="entry name" value="CBM96"/>
</dbReference>
<dbReference type="Pfam" id="PF24517">
    <property type="entry name" value="CBM96"/>
    <property type="match status" value="1"/>
</dbReference>
<proteinExistence type="predicted"/>
<evidence type="ECO:0000256" key="3">
    <source>
        <dbReference type="ARBA" id="ARBA00022729"/>
    </source>
</evidence>
<feature type="domain" description="Carbohydrate-binding module family 96" evidence="4">
    <location>
        <begin position="565"/>
        <end position="728"/>
    </location>
</feature>
<evidence type="ECO:0000259" key="4">
    <source>
        <dbReference type="Pfam" id="PF24517"/>
    </source>
</evidence>
<dbReference type="SUPFAM" id="SSF53474">
    <property type="entry name" value="alpha/beta-Hydrolases"/>
    <property type="match status" value="1"/>
</dbReference>
<evidence type="ECO:0000256" key="1">
    <source>
        <dbReference type="ARBA" id="ARBA00004613"/>
    </source>
</evidence>
<dbReference type="GO" id="GO:0005576">
    <property type="term" value="C:extracellular region"/>
    <property type="evidence" value="ECO:0007669"/>
    <property type="project" value="UniProtKB-SubCell"/>
</dbReference>
<sequence length="811" mass="90630">MKKTNKVTFFSLICLLFVASLSAQKTPKPVVFYLQNLPQERIGTETDAVIIDSLQKQNFWVIPVDCSSFPKTSPELEDYLVTFHKASPALLATYATATEEADLDNIYYVPEGHILQHKIPIWNILDHGVDGLINRIMDTWNKEIVETFGVQPVTSPEQMYDKHGNPIDYNMYMDLVYPSGSPLKDVPLVINFSSNSPRQKPFNPTGTNEVVYRNIYPFGFLTTGYAWANVDHCYNPLARADVWTYFDRYTLEDWAGHALVTAYVRYINTHLNDYNLNGKIGTMGISKASYSSVRIANTKNADGREHFLYGGVENTKPQPWPGVPSTVDVAYAAAGNGTRRVNTYVDKFTVPMITSAGSKDQYNQWDVYPEVVKRFNELDNKHLAFWMEDLGHTYPGLGTDLATGENRYKLFKTYFDNYLKASVTDPLKVFYIYPKENATEVDTDGLTRILIHDGVLPAAMLGLTPYAPITVRFLSEIDSVAFVQHVKIYHKASNVEVAGTWKPKTGNTTYEFTPASDMIKNEVYRIVVSAELQNISGQKMENEVVRDFTITKEGQEDVETESLVIAPTDDTYQKTSLGTTAYGAQNTMRVRYSPYGDWRFDGYIKFNIAGLDASKIKSAKLKLSSSTTLTGEPVSLTVFKTTTEWTESTLLSANKPTIVGSGLDVVNFTGTELWTSFDVTNQLKSDIVDSQTEISFLIRAATGGSTENVYFNTKEAENEVLRPVLVVEEIVPATAVPQQVPDELYVTVMNEKLYVTNAGEAVVTIFSLSGKALLSETLSGKLYVDLSNIPDGVYIVSVANAGQRKMLKIVR</sequence>
<organism evidence="5">
    <name type="scientific">bioreactor metagenome</name>
    <dbReference type="NCBI Taxonomy" id="1076179"/>
    <lineage>
        <taxon>unclassified sequences</taxon>
        <taxon>metagenomes</taxon>
        <taxon>ecological metagenomes</taxon>
    </lineage>
</organism>
<dbReference type="InterPro" id="IPR029058">
    <property type="entry name" value="AB_hydrolase_fold"/>
</dbReference>
<evidence type="ECO:0000313" key="5">
    <source>
        <dbReference type="EMBL" id="MPL86301.1"/>
    </source>
</evidence>
<dbReference type="EMBL" id="VSSQ01000219">
    <property type="protein sequence ID" value="MPL86301.1"/>
    <property type="molecule type" value="Genomic_DNA"/>
</dbReference>
<keyword evidence="3" id="KW-0732">Signal</keyword>
<protein>
    <recommendedName>
        <fullName evidence="4">Carbohydrate-binding module family 96 domain-containing protein</fullName>
    </recommendedName>
</protein>
<dbReference type="NCBIfam" id="TIGR04183">
    <property type="entry name" value="Por_Secre_tail"/>
    <property type="match status" value="1"/>
</dbReference>
<gene>
    <name evidence="5" type="ORF">SDC9_32281</name>
</gene>
<dbReference type="AlphaFoldDB" id="A0A644V532"/>
<dbReference type="InterPro" id="IPR026444">
    <property type="entry name" value="Secre_tail"/>
</dbReference>
<dbReference type="NCBIfam" id="NF033679">
    <property type="entry name" value="DNRLRE_dom"/>
    <property type="match status" value="1"/>
</dbReference>
<name>A0A644V532_9ZZZZ</name>
<keyword evidence="2" id="KW-0964">Secreted</keyword>
<comment type="caution">
    <text evidence="5">The sequence shown here is derived from an EMBL/GenBank/DDBJ whole genome shotgun (WGS) entry which is preliminary data.</text>
</comment>
<evidence type="ECO:0000256" key="2">
    <source>
        <dbReference type="ARBA" id="ARBA00022525"/>
    </source>
</evidence>
<accession>A0A644V532</accession>
<reference evidence="5" key="1">
    <citation type="submission" date="2019-08" db="EMBL/GenBank/DDBJ databases">
        <authorList>
            <person name="Kucharzyk K."/>
            <person name="Murdoch R.W."/>
            <person name="Higgins S."/>
            <person name="Loffler F."/>
        </authorList>
    </citation>
    <scope>NUCLEOTIDE SEQUENCE</scope>
</reference>